<dbReference type="SMART" id="SM01027">
    <property type="entry name" value="Beta-Casp"/>
    <property type="match status" value="1"/>
</dbReference>
<keyword evidence="4" id="KW-0694">RNA-binding</keyword>
<dbReference type="GO" id="GO:0003723">
    <property type="term" value="F:RNA binding"/>
    <property type="evidence" value="ECO:0007669"/>
    <property type="project" value="UniProtKB-KW"/>
</dbReference>
<feature type="region of interest" description="Disordered" evidence="5">
    <location>
        <begin position="510"/>
        <end position="588"/>
    </location>
</feature>
<protein>
    <recommendedName>
        <fullName evidence="4">Cleavage and polyadenylation specificity factor subunit 2</fullName>
    </recommendedName>
    <alternativeName>
        <fullName evidence="4">Cleavage and polyadenylation specificity factor 100 kDa subunit</fullName>
    </alternativeName>
</protein>
<dbReference type="Proteomes" id="UP000736335">
    <property type="component" value="Unassembled WGS sequence"/>
</dbReference>
<keyword evidence="3 4" id="KW-0539">Nucleus</keyword>
<comment type="similarity">
    <text evidence="4">Belongs to the metallo-beta-lactamase superfamily. RNA-metabolizing metallo-beta-lactamase-like family. CPSF2/YSH1 subfamily.</text>
</comment>
<evidence type="ECO:0000259" key="6">
    <source>
        <dbReference type="SMART" id="SM01027"/>
    </source>
</evidence>
<dbReference type="Pfam" id="PF13299">
    <property type="entry name" value="CPSF100_C"/>
    <property type="match status" value="1"/>
</dbReference>
<feature type="region of interest" description="Disordered" evidence="5">
    <location>
        <begin position="113"/>
        <end position="159"/>
    </location>
</feature>
<dbReference type="InterPro" id="IPR001279">
    <property type="entry name" value="Metallo-B-lactamas"/>
</dbReference>
<dbReference type="InterPro" id="IPR036866">
    <property type="entry name" value="RibonucZ/Hydroxyglut_hydro"/>
</dbReference>
<evidence type="ECO:0000256" key="1">
    <source>
        <dbReference type="ARBA" id="ARBA00004123"/>
    </source>
</evidence>
<evidence type="ECO:0000256" key="4">
    <source>
        <dbReference type="RuleBase" id="RU365006"/>
    </source>
</evidence>
<comment type="subcellular location">
    <subcellularLocation>
        <location evidence="1 4">Nucleus</location>
    </subcellularLocation>
</comment>
<name>A0A9P6H6F6_9AGAM</name>
<sequence length="946" mass="104414">MITFTPLSGSAHSQNTSPLAYLLQVDDVRILLDCGSPDWRPESSFSAESYDKYCQTIKQIAPTIDLVLLSHGDLPHAGLFPYAFCRWDLRAPCYSTIPVQATARIAVTEDVEGLRDEQEMDDSDMGGDVNDPSSSDTETNQPANPDGEPMDTEEETKPYVREPKRRFVATIHEVNEAFDSVNTLRYSQPTHLQGKCQGLTITPFSAGHSLGGAIWKIRSPSAGTIVYAVNLNHMKERHLDGTILLRPGGGSGVFEPLVRPDLLITDAERASSISSRRKDRDAALLDCVTATLSSRHSLLLPCDSSTRVLELLVLLDQHWNYSRLKYPICLLSRTGEEMLTFVRSMMEWLGGTVNKEDVGMDGSKPPGKGGKRKRDDHDDEAIGAFALRFRHLEFYTSPAALLAKHSSKDAKLILAVPASLSHGPSRALFADFASIPGNVVLLTQRGPEGSLGRVLFDKWNDSQRADDKWDKGKIGSNIMLDGNMLLRMYAKVPLQGAELEEFLQKERQEKEKEAAHKAVQERKERMLEADEDDDDDSDIEDDSDEENEVEMQLAGDMDVDEDEKPDNRLTRKKKSSGAGGAGGLGASDEWDAAGEDGALSKHLSFDIYLKGNVSKATSFFKSADGQTTQRFRMFPYIEKKRRVDEYGETIDVALWLRRDKVFQHEGRDEEKEKKRVLDEDARNTPREPPSKFVTSTVEVQLACRLLFVDLEGLNDGRAVKTIVPQIHPRKMIIVHASPDATNALIQSCGDIRTMTKDIYAPLQDDTIQIGQQTNTFSISLSDEVLASIKMSRFEDNEVGFITGRVTNLATSVVPVLEPYTPSPQTATPTQEAPILPTARRVLGARPPVDLPKSMMIGDLKLTALKAKLSAVGVQAELVGEGVLICGAMENPGRRVGGGVNAMQSDLGKNVAVRKTARGKVEIEGNASDVYYVVRREVYNMYAVVAA</sequence>
<feature type="region of interest" description="Disordered" evidence="5">
    <location>
        <begin position="355"/>
        <end position="376"/>
    </location>
</feature>
<feature type="compositionally biased region" description="Polar residues" evidence="5">
    <location>
        <begin position="131"/>
        <end position="143"/>
    </location>
</feature>
<dbReference type="InterPro" id="IPR035639">
    <property type="entry name" value="CPSF2_MBL"/>
</dbReference>
<dbReference type="AlphaFoldDB" id="A0A9P6H6F6"/>
<feature type="region of interest" description="Disordered" evidence="5">
    <location>
        <begin position="667"/>
        <end position="691"/>
    </location>
</feature>
<gene>
    <name evidence="7" type="ORF">BJ322DRAFT_1113328</name>
</gene>
<evidence type="ECO:0000256" key="3">
    <source>
        <dbReference type="ARBA" id="ARBA00023242"/>
    </source>
</evidence>
<reference evidence="7" key="1">
    <citation type="journal article" date="2020" name="Nat. Commun.">
        <title>Large-scale genome sequencing of mycorrhizal fungi provides insights into the early evolution of symbiotic traits.</title>
        <authorList>
            <person name="Miyauchi S."/>
            <person name="Kiss E."/>
            <person name="Kuo A."/>
            <person name="Drula E."/>
            <person name="Kohler A."/>
            <person name="Sanchez-Garcia M."/>
            <person name="Morin E."/>
            <person name="Andreopoulos B."/>
            <person name="Barry K.W."/>
            <person name="Bonito G."/>
            <person name="Buee M."/>
            <person name="Carver A."/>
            <person name="Chen C."/>
            <person name="Cichocki N."/>
            <person name="Clum A."/>
            <person name="Culley D."/>
            <person name="Crous P.W."/>
            <person name="Fauchery L."/>
            <person name="Girlanda M."/>
            <person name="Hayes R.D."/>
            <person name="Keri Z."/>
            <person name="LaButti K."/>
            <person name="Lipzen A."/>
            <person name="Lombard V."/>
            <person name="Magnuson J."/>
            <person name="Maillard F."/>
            <person name="Murat C."/>
            <person name="Nolan M."/>
            <person name="Ohm R.A."/>
            <person name="Pangilinan J."/>
            <person name="Pereira M.F."/>
            <person name="Perotto S."/>
            <person name="Peter M."/>
            <person name="Pfister S."/>
            <person name="Riley R."/>
            <person name="Sitrit Y."/>
            <person name="Stielow J.B."/>
            <person name="Szollosi G."/>
            <person name="Zifcakova L."/>
            <person name="Stursova M."/>
            <person name="Spatafora J.W."/>
            <person name="Tedersoo L."/>
            <person name="Vaario L.M."/>
            <person name="Yamada A."/>
            <person name="Yan M."/>
            <person name="Wang P."/>
            <person name="Xu J."/>
            <person name="Bruns T."/>
            <person name="Baldrian P."/>
            <person name="Vilgalys R."/>
            <person name="Dunand C."/>
            <person name="Henrissat B."/>
            <person name="Grigoriev I.V."/>
            <person name="Hibbett D."/>
            <person name="Nagy L.G."/>
            <person name="Martin F.M."/>
        </authorList>
    </citation>
    <scope>NUCLEOTIDE SEQUENCE</scope>
    <source>
        <strain evidence="7">UH-Tt-Lm1</strain>
    </source>
</reference>
<reference evidence="7" key="2">
    <citation type="submission" date="2020-11" db="EMBL/GenBank/DDBJ databases">
        <authorList>
            <consortium name="DOE Joint Genome Institute"/>
            <person name="Kuo A."/>
            <person name="Miyauchi S."/>
            <person name="Kiss E."/>
            <person name="Drula E."/>
            <person name="Kohler A."/>
            <person name="Sanchez-Garcia M."/>
            <person name="Andreopoulos B."/>
            <person name="Barry K.W."/>
            <person name="Bonito G."/>
            <person name="Buee M."/>
            <person name="Carver A."/>
            <person name="Chen C."/>
            <person name="Cichocki N."/>
            <person name="Clum A."/>
            <person name="Culley D."/>
            <person name="Crous P.W."/>
            <person name="Fauchery L."/>
            <person name="Girlanda M."/>
            <person name="Hayes R."/>
            <person name="Keri Z."/>
            <person name="Labutti K."/>
            <person name="Lipzen A."/>
            <person name="Lombard V."/>
            <person name="Magnuson J."/>
            <person name="Maillard F."/>
            <person name="Morin E."/>
            <person name="Murat C."/>
            <person name="Nolan M."/>
            <person name="Ohm R."/>
            <person name="Pangilinan J."/>
            <person name="Pereira M."/>
            <person name="Perotto S."/>
            <person name="Peter M."/>
            <person name="Riley R."/>
            <person name="Sitrit Y."/>
            <person name="Stielow B."/>
            <person name="Szollosi G."/>
            <person name="Zifcakova L."/>
            <person name="Stursova M."/>
            <person name="Spatafora J.W."/>
            <person name="Tedersoo L."/>
            <person name="Vaario L.-M."/>
            <person name="Yamada A."/>
            <person name="Yan M."/>
            <person name="Wang P."/>
            <person name="Xu J."/>
            <person name="Bruns T."/>
            <person name="Baldrian P."/>
            <person name="Vilgalys R."/>
            <person name="Henrissat B."/>
            <person name="Grigoriev I.V."/>
            <person name="Hibbett D."/>
            <person name="Nagy L.G."/>
            <person name="Martin F.M."/>
        </authorList>
    </citation>
    <scope>NUCLEOTIDE SEQUENCE</scope>
    <source>
        <strain evidence="7">UH-Tt-Lm1</strain>
    </source>
</reference>
<keyword evidence="2 4" id="KW-0507">mRNA processing</keyword>
<dbReference type="InterPro" id="IPR025069">
    <property type="entry name" value="Cpsf2_C"/>
</dbReference>
<accession>A0A9P6H6F6</accession>
<dbReference type="GO" id="GO:0005847">
    <property type="term" value="C:mRNA cleavage and polyadenylation specificity factor complex"/>
    <property type="evidence" value="ECO:0007669"/>
    <property type="project" value="InterPro"/>
</dbReference>
<feature type="compositionally biased region" description="Basic and acidic residues" evidence="5">
    <location>
        <begin position="667"/>
        <end position="689"/>
    </location>
</feature>
<dbReference type="InterPro" id="IPR022712">
    <property type="entry name" value="Beta_Casp"/>
</dbReference>
<dbReference type="Pfam" id="PF10996">
    <property type="entry name" value="Beta-Casp"/>
    <property type="match status" value="1"/>
</dbReference>
<dbReference type="EMBL" id="WIUZ02000019">
    <property type="protein sequence ID" value="KAF9779521.1"/>
    <property type="molecule type" value="Genomic_DNA"/>
</dbReference>
<dbReference type="CDD" id="cd16293">
    <property type="entry name" value="CPSF2-like_MBL-fold"/>
    <property type="match status" value="1"/>
</dbReference>
<dbReference type="PANTHER" id="PTHR45922">
    <property type="entry name" value="CLEAVAGE AND POLYADENYLATION SPECIFICITY FACTOR SUBUNIT 2"/>
    <property type="match status" value="1"/>
</dbReference>
<dbReference type="InterPro" id="IPR027075">
    <property type="entry name" value="CPSF2"/>
</dbReference>
<dbReference type="SUPFAM" id="SSF56281">
    <property type="entry name" value="Metallo-hydrolase/oxidoreductase"/>
    <property type="match status" value="1"/>
</dbReference>
<proteinExistence type="inferred from homology"/>
<keyword evidence="8" id="KW-1185">Reference proteome</keyword>
<dbReference type="Gene3D" id="3.60.15.10">
    <property type="entry name" value="Ribonuclease Z/Hydroxyacylglutathione hydrolase-like"/>
    <property type="match status" value="1"/>
</dbReference>
<dbReference type="PANTHER" id="PTHR45922:SF1">
    <property type="entry name" value="CLEAVAGE AND POLYADENYLATION SPECIFICITY FACTOR SUBUNIT 2"/>
    <property type="match status" value="1"/>
</dbReference>
<evidence type="ECO:0000256" key="5">
    <source>
        <dbReference type="SAM" id="MobiDB-lite"/>
    </source>
</evidence>
<feature type="compositionally biased region" description="Basic and acidic residues" evidence="5">
    <location>
        <begin position="510"/>
        <end position="528"/>
    </location>
</feature>
<evidence type="ECO:0000256" key="2">
    <source>
        <dbReference type="ARBA" id="ARBA00022664"/>
    </source>
</evidence>
<feature type="domain" description="Beta-Casp" evidence="6">
    <location>
        <begin position="308"/>
        <end position="455"/>
    </location>
</feature>
<dbReference type="GO" id="GO:0006398">
    <property type="term" value="P:mRNA 3'-end processing by stem-loop binding and cleavage"/>
    <property type="evidence" value="ECO:0007669"/>
    <property type="project" value="InterPro"/>
</dbReference>
<evidence type="ECO:0000313" key="8">
    <source>
        <dbReference type="Proteomes" id="UP000736335"/>
    </source>
</evidence>
<comment type="caution">
    <text evidence="7">The sequence shown here is derived from an EMBL/GenBank/DDBJ whole genome shotgun (WGS) entry which is preliminary data.</text>
</comment>
<dbReference type="Pfam" id="PF16661">
    <property type="entry name" value="Lactamase_B_6"/>
    <property type="match status" value="1"/>
</dbReference>
<dbReference type="OrthoDB" id="64353at2759"/>
<organism evidence="7 8">
    <name type="scientific">Thelephora terrestris</name>
    <dbReference type="NCBI Taxonomy" id="56493"/>
    <lineage>
        <taxon>Eukaryota</taxon>
        <taxon>Fungi</taxon>
        <taxon>Dikarya</taxon>
        <taxon>Basidiomycota</taxon>
        <taxon>Agaricomycotina</taxon>
        <taxon>Agaricomycetes</taxon>
        <taxon>Thelephorales</taxon>
        <taxon>Thelephoraceae</taxon>
        <taxon>Thelephora</taxon>
    </lineage>
</organism>
<feature type="compositionally biased region" description="Acidic residues" evidence="5">
    <location>
        <begin position="529"/>
        <end position="549"/>
    </location>
</feature>
<evidence type="ECO:0000313" key="7">
    <source>
        <dbReference type="EMBL" id="KAF9779521.1"/>
    </source>
</evidence>